<dbReference type="Proteomes" id="UP000299102">
    <property type="component" value="Unassembled WGS sequence"/>
</dbReference>
<organism evidence="1 2">
    <name type="scientific">Eumeta variegata</name>
    <name type="common">Bagworm moth</name>
    <name type="synonym">Eumeta japonica</name>
    <dbReference type="NCBI Taxonomy" id="151549"/>
    <lineage>
        <taxon>Eukaryota</taxon>
        <taxon>Metazoa</taxon>
        <taxon>Ecdysozoa</taxon>
        <taxon>Arthropoda</taxon>
        <taxon>Hexapoda</taxon>
        <taxon>Insecta</taxon>
        <taxon>Pterygota</taxon>
        <taxon>Neoptera</taxon>
        <taxon>Endopterygota</taxon>
        <taxon>Lepidoptera</taxon>
        <taxon>Glossata</taxon>
        <taxon>Ditrysia</taxon>
        <taxon>Tineoidea</taxon>
        <taxon>Psychidae</taxon>
        <taxon>Oiketicinae</taxon>
        <taxon>Eumeta</taxon>
    </lineage>
</organism>
<evidence type="ECO:0000313" key="2">
    <source>
        <dbReference type="Proteomes" id="UP000299102"/>
    </source>
</evidence>
<reference evidence="1 2" key="1">
    <citation type="journal article" date="2019" name="Commun. Biol.">
        <title>The bagworm genome reveals a unique fibroin gene that provides high tensile strength.</title>
        <authorList>
            <person name="Kono N."/>
            <person name="Nakamura H."/>
            <person name="Ohtoshi R."/>
            <person name="Tomita M."/>
            <person name="Numata K."/>
            <person name="Arakawa K."/>
        </authorList>
    </citation>
    <scope>NUCLEOTIDE SEQUENCE [LARGE SCALE GENOMIC DNA]</scope>
</reference>
<dbReference type="EMBL" id="BGZK01001127">
    <property type="protein sequence ID" value="GBP71944.1"/>
    <property type="molecule type" value="Genomic_DNA"/>
</dbReference>
<protein>
    <submittedName>
        <fullName evidence="1">Uncharacterized protein</fullName>
    </submittedName>
</protein>
<name>A0A4C1YAJ1_EUMVA</name>
<sequence>MSSEPRSDWFNLTRSKKYSARADPAFKPGRSHTYEVFIIRIAAGVSTTGVHYFVYMNSSTDSSTSSLSDRSESKPSYLTAVRPKEARKRKKKPPRSLVHEYANAFAPFSASTEGSDFGWPCVFARMFTCSRVESKLLISRRTQTFELPESIWLPAFIYTPDHKEVTGVLPVSWAGIAYLIKEDWGDERRRGPPGLSLTGRRTQQCRPRLRSLLCPTSLPEKSALSINSLAYAVVRSLGNVAPHSGTTASKVFLRRNTRRYEMQTQTYVVSCARSELLFYWRELREVLERVIEDLKLEEEEEERLGGKTMRCTQ</sequence>
<accession>A0A4C1YAJ1</accession>
<gene>
    <name evidence="1" type="ORF">EVAR_47890_1</name>
</gene>
<dbReference type="AlphaFoldDB" id="A0A4C1YAJ1"/>
<comment type="caution">
    <text evidence="1">The sequence shown here is derived from an EMBL/GenBank/DDBJ whole genome shotgun (WGS) entry which is preliminary data.</text>
</comment>
<evidence type="ECO:0000313" key="1">
    <source>
        <dbReference type="EMBL" id="GBP71944.1"/>
    </source>
</evidence>
<proteinExistence type="predicted"/>
<keyword evidence="2" id="KW-1185">Reference proteome</keyword>